<evidence type="ECO:0000256" key="2">
    <source>
        <dbReference type="ARBA" id="ARBA00022485"/>
    </source>
</evidence>
<dbReference type="Pfam" id="PF02589">
    <property type="entry name" value="LUD_dom"/>
    <property type="match status" value="1"/>
</dbReference>
<dbReference type="InterPro" id="IPR009051">
    <property type="entry name" value="Helical_ferredxn"/>
</dbReference>
<dbReference type="InterPro" id="IPR003741">
    <property type="entry name" value="LUD_dom"/>
</dbReference>
<dbReference type="RefSeq" id="WP_222579086.1">
    <property type="nucleotide sequence ID" value="NZ_JAHVHU010000005.1"/>
</dbReference>
<dbReference type="SUPFAM" id="SSF100950">
    <property type="entry name" value="NagB/RpiA/CoA transferase-like"/>
    <property type="match status" value="1"/>
</dbReference>
<dbReference type="PROSITE" id="PS00198">
    <property type="entry name" value="4FE4S_FER_1"/>
    <property type="match status" value="1"/>
</dbReference>
<evidence type="ECO:0000256" key="5">
    <source>
        <dbReference type="ARBA" id="ARBA00022982"/>
    </source>
</evidence>
<dbReference type="InterPro" id="IPR017900">
    <property type="entry name" value="4Fe4S_Fe_S_CS"/>
</dbReference>
<evidence type="ECO:0000256" key="1">
    <source>
        <dbReference type="ARBA" id="ARBA00022448"/>
    </source>
</evidence>
<evidence type="ECO:0000256" key="4">
    <source>
        <dbReference type="ARBA" id="ARBA00022737"/>
    </source>
</evidence>
<dbReference type="Pfam" id="PF13183">
    <property type="entry name" value="Fer4_8"/>
    <property type="match status" value="1"/>
</dbReference>
<reference evidence="10" key="1">
    <citation type="submission" date="2021-06" db="EMBL/GenBank/DDBJ databases">
        <title>44 bacteria genomes isolated from Dapeng, Shenzhen.</title>
        <authorList>
            <person name="Zheng W."/>
            <person name="Yu S."/>
            <person name="Huang Y."/>
        </authorList>
    </citation>
    <scope>NUCLEOTIDE SEQUENCE</scope>
    <source>
        <strain evidence="10">DP5N28-2</strain>
    </source>
</reference>
<accession>A0A953L6E9</accession>
<dbReference type="InterPro" id="IPR017896">
    <property type="entry name" value="4Fe4S_Fe-S-bd"/>
</dbReference>
<keyword evidence="3" id="KW-0479">Metal-binding</keyword>
<evidence type="ECO:0000256" key="6">
    <source>
        <dbReference type="ARBA" id="ARBA00023004"/>
    </source>
</evidence>
<keyword evidence="6" id="KW-0408">Iron</keyword>
<dbReference type="Gene3D" id="3.40.50.10420">
    <property type="entry name" value="NagB/RpiA/CoA transferase-like"/>
    <property type="match status" value="1"/>
</dbReference>
<keyword evidence="4" id="KW-0677">Repeat</keyword>
<evidence type="ECO:0000256" key="8">
    <source>
        <dbReference type="SAM" id="MobiDB-lite"/>
    </source>
</evidence>
<dbReference type="InterPro" id="IPR004452">
    <property type="entry name" value="LutB/LldF"/>
</dbReference>
<dbReference type="InterPro" id="IPR037171">
    <property type="entry name" value="NagB/RpiA_transferase-like"/>
</dbReference>
<evidence type="ECO:0000256" key="3">
    <source>
        <dbReference type="ARBA" id="ARBA00022723"/>
    </source>
</evidence>
<dbReference type="GO" id="GO:0051539">
    <property type="term" value="F:4 iron, 4 sulfur cluster binding"/>
    <property type="evidence" value="ECO:0007669"/>
    <property type="project" value="UniProtKB-KW"/>
</dbReference>
<comment type="caution">
    <text evidence="10">The sequence shown here is derived from an EMBL/GenBank/DDBJ whole genome shotgun (WGS) entry which is preliminary data.</text>
</comment>
<gene>
    <name evidence="10" type="ORF">KUV50_05430</name>
</gene>
<protein>
    <submittedName>
        <fullName evidence="10">Lactate utilization protein</fullName>
    </submittedName>
</protein>
<keyword evidence="5" id="KW-0249">Electron transport</keyword>
<keyword evidence="2" id="KW-0004">4Fe-4S</keyword>
<sequence length="459" mass="51941">MRTKHAQAADHFIHESPSPKAQHNAAIHLRRKRDVAANELQEFEELRTRASEIKKHTLTHLDQYLEEFEKNALANGVQVHWAVDGNEMNARVYEILKKNEVPYIVKSKSMLTEECGLNHFLEEQGMEVYDTDLGERIVQLAHEPPSHIVVPAMHKTREEISALFHDTMNTEAGNLDAKYLTLSARKDLRQRFMNAKAAVTGVNFGVAETGTVTICTNEGNADLGVNKAPVQIHCMGIEKLIPRQEDLGVFIRLLARSATGQRITTYTSHYQKPRAGSEMHLILVDNGRSHHLGMEDFWEALKCIRCGACMNTCPVYRSGGGHSYGYAVPGPIGSIIAPARNFEEYDDLPFASSLCGSCSAVCPVKIDIHGQLLKWREVIVEEGEVDTKKSLPMKVGSWILSRPSWYRRAGKWARKLLSWFPGIARKTVNDWTKGRELPEPPNESFREWYLKTRKNEENE</sequence>
<keyword evidence="11" id="KW-1185">Reference proteome</keyword>
<feature type="region of interest" description="Disordered" evidence="8">
    <location>
        <begin position="1"/>
        <end position="21"/>
    </location>
</feature>
<dbReference type="GO" id="GO:0046872">
    <property type="term" value="F:metal ion binding"/>
    <property type="evidence" value="ECO:0007669"/>
    <property type="project" value="UniProtKB-KW"/>
</dbReference>
<dbReference type="InterPro" id="IPR024569">
    <property type="entry name" value="LutB_C"/>
</dbReference>
<dbReference type="Gene3D" id="1.10.1060.10">
    <property type="entry name" value="Alpha-helical ferredoxin"/>
    <property type="match status" value="1"/>
</dbReference>
<organism evidence="10 11">
    <name type="scientific">Membranihabitans marinus</name>
    <dbReference type="NCBI Taxonomy" id="1227546"/>
    <lineage>
        <taxon>Bacteria</taxon>
        <taxon>Pseudomonadati</taxon>
        <taxon>Bacteroidota</taxon>
        <taxon>Saprospiria</taxon>
        <taxon>Saprospirales</taxon>
        <taxon>Saprospiraceae</taxon>
        <taxon>Membranihabitans</taxon>
    </lineage>
</organism>
<keyword evidence="7" id="KW-0411">Iron-sulfur</keyword>
<dbReference type="EMBL" id="JAHVHU010000005">
    <property type="protein sequence ID" value="MBY5957567.1"/>
    <property type="molecule type" value="Genomic_DNA"/>
</dbReference>
<dbReference type="AlphaFoldDB" id="A0A953L6E9"/>
<dbReference type="Proteomes" id="UP000753961">
    <property type="component" value="Unassembled WGS sequence"/>
</dbReference>
<dbReference type="Pfam" id="PF11870">
    <property type="entry name" value="LutB_C"/>
    <property type="match status" value="1"/>
</dbReference>
<dbReference type="SUPFAM" id="SSF54862">
    <property type="entry name" value="4Fe-4S ferredoxins"/>
    <property type="match status" value="1"/>
</dbReference>
<dbReference type="PANTHER" id="PTHR47153:SF2">
    <property type="entry name" value="LACTATE UTILIZATION PROTEIN B"/>
    <property type="match status" value="1"/>
</dbReference>
<dbReference type="GO" id="GO:0006089">
    <property type="term" value="P:lactate metabolic process"/>
    <property type="evidence" value="ECO:0007669"/>
    <property type="project" value="InterPro"/>
</dbReference>
<dbReference type="InterPro" id="IPR024185">
    <property type="entry name" value="FTHF_cligase-like_sf"/>
</dbReference>
<name>A0A953L6E9_9BACT</name>
<evidence type="ECO:0000259" key="9">
    <source>
        <dbReference type="PROSITE" id="PS51379"/>
    </source>
</evidence>
<keyword evidence="1" id="KW-0813">Transport</keyword>
<dbReference type="PANTHER" id="PTHR47153">
    <property type="entry name" value="LACTATE UTILIZATION PROTEIN B"/>
    <property type="match status" value="1"/>
</dbReference>
<proteinExistence type="predicted"/>
<evidence type="ECO:0000256" key="7">
    <source>
        <dbReference type="ARBA" id="ARBA00023014"/>
    </source>
</evidence>
<feature type="domain" description="4Fe-4S ferredoxin-type" evidence="9">
    <location>
        <begin position="294"/>
        <end position="315"/>
    </location>
</feature>
<dbReference type="PROSITE" id="PS51379">
    <property type="entry name" value="4FE4S_FER_2"/>
    <property type="match status" value="1"/>
</dbReference>
<evidence type="ECO:0000313" key="10">
    <source>
        <dbReference type="EMBL" id="MBY5957567.1"/>
    </source>
</evidence>
<evidence type="ECO:0000313" key="11">
    <source>
        <dbReference type="Proteomes" id="UP000753961"/>
    </source>
</evidence>